<feature type="compositionally biased region" description="Basic and acidic residues" evidence="3">
    <location>
        <begin position="432"/>
        <end position="450"/>
    </location>
</feature>
<feature type="region of interest" description="Disordered" evidence="3">
    <location>
        <begin position="424"/>
        <end position="450"/>
    </location>
</feature>
<dbReference type="SUPFAM" id="SSF48317">
    <property type="entry name" value="Acid phosphatase/Vanadium-dependent haloperoxidase"/>
    <property type="match status" value="1"/>
</dbReference>
<evidence type="ECO:0000259" key="5">
    <source>
        <dbReference type="PROSITE" id="PS50075"/>
    </source>
</evidence>
<dbReference type="InterPro" id="IPR009081">
    <property type="entry name" value="PP-bd_ACP"/>
</dbReference>
<evidence type="ECO:0000256" key="2">
    <source>
        <dbReference type="ARBA" id="ARBA00022553"/>
    </source>
</evidence>
<dbReference type="InterPro" id="IPR006162">
    <property type="entry name" value="Ppantetheine_attach_site"/>
</dbReference>
<evidence type="ECO:0000313" key="6">
    <source>
        <dbReference type="EMBL" id="CAD9329484.1"/>
    </source>
</evidence>
<evidence type="ECO:0000256" key="4">
    <source>
        <dbReference type="SAM" id="Phobius"/>
    </source>
</evidence>
<organism evidence="6">
    <name type="scientific">Ditylum brightwellii</name>
    <dbReference type="NCBI Taxonomy" id="49249"/>
    <lineage>
        <taxon>Eukaryota</taxon>
        <taxon>Sar</taxon>
        <taxon>Stramenopiles</taxon>
        <taxon>Ochrophyta</taxon>
        <taxon>Bacillariophyta</taxon>
        <taxon>Mediophyceae</taxon>
        <taxon>Lithodesmiophycidae</taxon>
        <taxon>Lithodesmiales</taxon>
        <taxon>Lithodesmiaceae</taxon>
        <taxon>Ditylum</taxon>
    </lineage>
</organism>
<reference evidence="6" key="1">
    <citation type="submission" date="2021-01" db="EMBL/GenBank/DDBJ databases">
        <authorList>
            <person name="Corre E."/>
            <person name="Pelletier E."/>
            <person name="Niang G."/>
            <person name="Scheremetjew M."/>
            <person name="Finn R."/>
            <person name="Kale V."/>
            <person name="Holt S."/>
            <person name="Cochrane G."/>
            <person name="Meng A."/>
            <person name="Brown T."/>
            <person name="Cohen L."/>
        </authorList>
    </citation>
    <scope>NUCLEOTIDE SEQUENCE</scope>
    <source>
        <strain evidence="6">Pop2</strain>
    </source>
</reference>
<dbReference type="InterPro" id="IPR036736">
    <property type="entry name" value="ACP-like_sf"/>
</dbReference>
<sequence>MVNSFRMSCAEAFTAYKEGSPTHPSWPAMHSAASSMSLWLQIVLNLTPKQLCEAKKVDYAVAFARTVAGVHYKDDNIAGLNLGQFVVSQQIASYLNNTYPGSDMRRVMDKLDTSRFDWNEYAPLEKCHLLPEQTQYRYGTLANDGVEYRICHITFQEFKFLHDNGIIGRFITTITLYIGILRLGTPIVLLWIYGLAHGQGITAWILSRKPFVILSPYTYHLYLLHVPISKYVWLLIYGTKFEFWWPLVPSYPIPVDWWAFFLIVVICLVMGWALEEYIVKRVQPFTIQVGVSICTWISKYVSRFSSGERKLTKNDHLLQNDVETRALLSTDLNESSSSLNQQSKNKKNLSNEIVLKIEGICGVPVSHSTPLYDLGLDSLGGTALLNSLKSTIPEAKDLTITDLTEECNTVGDLIHLLSKDSTPAYRSGSNTGDHHVNNDGRSEPQEEFSERNYDHDILKKLEGITGIHVELSTPLKDLGLDSLGGMALVGTLRSAIPEAKDLKLSDLDECETVYDLVNHLSIFLT</sequence>
<dbReference type="AlphaFoldDB" id="A0A7S1Z619"/>
<keyword evidence="4" id="KW-1133">Transmembrane helix</keyword>
<dbReference type="EMBL" id="HBGN01016737">
    <property type="protein sequence ID" value="CAD9329484.1"/>
    <property type="molecule type" value="Transcribed_RNA"/>
</dbReference>
<protein>
    <recommendedName>
        <fullName evidence="5">Carrier domain-containing protein</fullName>
    </recommendedName>
</protein>
<feature type="domain" description="Carrier" evidence="5">
    <location>
        <begin position="448"/>
        <end position="524"/>
    </location>
</feature>
<dbReference type="PROSITE" id="PS00012">
    <property type="entry name" value="PHOSPHOPANTETHEINE"/>
    <property type="match status" value="2"/>
</dbReference>
<feature type="transmembrane region" description="Helical" evidence="4">
    <location>
        <begin position="257"/>
        <end position="274"/>
    </location>
</feature>
<keyword evidence="1" id="KW-0596">Phosphopantetheine</keyword>
<dbReference type="Pfam" id="PF00550">
    <property type="entry name" value="PP-binding"/>
    <property type="match status" value="2"/>
</dbReference>
<dbReference type="InterPro" id="IPR036938">
    <property type="entry name" value="PAP2/HPO_sf"/>
</dbReference>
<feature type="transmembrane region" description="Helical" evidence="4">
    <location>
        <begin position="166"/>
        <end position="184"/>
    </location>
</feature>
<evidence type="ECO:0000256" key="3">
    <source>
        <dbReference type="SAM" id="MobiDB-lite"/>
    </source>
</evidence>
<proteinExistence type="predicted"/>
<keyword evidence="2" id="KW-0597">Phosphoprotein</keyword>
<feature type="transmembrane region" description="Helical" evidence="4">
    <location>
        <begin position="219"/>
        <end position="237"/>
    </location>
</feature>
<keyword evidence="4" id="KW-0812">Transmembrane</keyword>
<feature type="domain" description="Carrier" evidence="5">
    <location>
        <begin position="336"/>
        <end position="421"/>
    </location>
</feature>
<evidence type="ECO:0000256" key="1">
    <source>
        <dbReference type="ARBA" id="ARBA00022450"/>
    </source>
</evidence>
<dbReference type="PROSITE" id="PS50075">
    <property type="entry name" value="CARRIER"/>
    <property type="match status" value="2"/>
</dbReference>
<dbReference type="SUPFAM" id="SSF47336">
    <property type="entry name" value="ACP-like"/>
    <property type="match status" value="2"/>
</dbReference>
<accession>A0A7S1Z619</accession>
<keyword evidence="4" id="KW-0472">Membrane</keyword>
<dbReference type="Gene3D" id="1.10.1200.10">
    <property type="entry name" value="ACP-like"/>
    <property type="match status" value="1"/>
</dbReference>
<gene>
    <name evidence="6" type="ORF">DBRI1063_LOCUS10784</name>
</gene>
<name>A0A7S1Z619_9STRA</name>